<dbReference type="Gene3D" id="3.40.50.150">
    <property type="entry name" value="Vaccinia Virus protein VP39"/>
    <property type="match status" value="1"/>
</dbReference>
<comment type="caution">
    <text evidence="7">The sequence shown here is derived from an EMBL/GenBank/DDBJ whole genome shotgun (WGS) entry which is preliminary data.</text>
</comment>
<evidence type="ECO:0000256" key="2">
    <source>
        <dbReference type="ARBA" id="ARBA00022679"/>
    </source>
</evidence>
<dbReference type="GO" id="GO:0032259">
    <property type="term" value="P:methylation"/>
    <property type="evidence" value="ECO:0007669"/>
    <property type="project" value="UniProtKB-KW"/>
</dbReference>
<feature type="binding site" evidence="4">
    <location>
        <position position="190"/>
    </location>
    <ligand>
        <name>S-adenosyl-L-methionine</name>
        <dbReference type="ChEBI" id="CHEBI:59789"/>
    </ligand>
</feature>
<dbReference type="Gene3D" id="1.10.8.10">
    <property type="entry name" value="DNA helicase RuvA subunit, C-terminal domain"/>
    <property type="match status" value="1"/>
</dbReference>
<keyword evidence="3 4" id="KW-0949">S-adenosyl-L-methionine</keyword>
<proteinExistence type="inferred from homology"/>
<evidence type="ECO:0000259" key="6">
    <source>
        <dbReference type="Pfam" id="PF17827"/>
    </source>
</evidence>
<protein>
    <recommendedName>
        <fullName evidence="4">Release factor glutamine methyltransferase</fullName>
        <shortName evidence="4">RF MTase</shortName>
        <ecNumber evidence="4">2.1.1.297</ecNumber>
    </recommendedName>
    <alternativeName>
        <fullName evidence="4">N5-glutamine methyltransferase PrmC</fullName>
    </alternativeName>
    <alternativeName>
        <fullName evidence="4">Protein-(glutamine-N5) MTase PrmC</fullName>
    </alternativeName>
    <alternativeName>
        <fullName evidence="4">Protein-glutamine N-methyltransferase PrmC</fullName>
    </alternativeName>
</protein>
<dbReference type="InterPro" id="IPR040758">
    <property type="entry name" value="PrmC_N"/>
</dbReference>
<feature type="domain" description="Methyltransferase" evidence="5">
    <location>
        <begin position="115"/>
        <end position="246"/>
    </location>
</feature>
<feature type="binding site" evidence="4">
    <location>
        <begin position="122"/>
        <end position="126"/>
    </location>
    <ligand>
        <name>S-adenosyl-L-methionine</name>
        <dbReference type="ChEBI" id="CHEBI:59789"/>
    </ligand>
</feature>
<name>A0ABW2KU18_9PROT</name>
<evidence type="ECO:0000256" key="3">
    <source>
        <dbReference type="ARBA" id="ARBA00022691"/>
    </source>
</evidence>
<comment type="similarity">
    <text evidence="4">Belongs to the protein N5-glutamine methyltransferase family. PrmC subfamily.</text>
</comment>
<dbReference type="InterPro" id="IPR019874">
    <property type="entry name" value="RF_methyltr_PrmC"/>
</dbReference>
<evidence type="ECO:0000313" key="7">
    <source>
        <dbReference type="EMBL" id="MFC7332728.1"/>
    </source>
</evidence>
<feature type="domain" description="Release factor glutamine methyltransferase N-terminal" evidence="6">
    <location>
        <begin position="6"/>
        <end position="76"/>
    </location>
</feature>
<dbReference type="RefSeq" id="WP_377357326.1">
    <property type="nucleotide sequence ID" value="NZ_JBHTCM010000006.1"/>
</dbReference>
<dbReference type="Pfam" id="PF13847">
    <property type="entry name" value="Methyltransf_31"/>
    <property type="match status" value="1"/>
</dbReference>
<comment type="function">
    <text evidence="4">Methylates the class 1 translation termination release factors RF1/PrfA and RF2/PrfB on the glutamine residue of the universally conserved GGQ motif.</text>
</comment>
<evidence type="ECO:0000256" key="4">
    <source>
        <dbReference type="HAMAP-Rule" id="MF_02126"/>
    </source>
</evidence>
<dbReference type="PANTHER" id="PTHR18895">
    <property type="entry name" value="HEMK METHYLTRANSFERASE"/>
    <property type="match status" value="1"/>
</dbReference>
<dbReference type="InterPro" id="IPR050320">
    <property type="entry name" value="N5-glutamine_MTase"/>
</dbReference>
<dbReference type="GO" id="GO:0102559">
    <property type="term" value="F:peptide chain release factor N(5)-glutamine methyltransferase activity"/>
    <property type="evidence" value="ECO:0007669"/>
    <property type="project" value="UniProtKB-EC"/>
</dbReference>
<dbReference type="PROSITE" id="PS00092">
    <property type="entry name" value="N6_MTASE"/>
    <property type="match status" value="1"/>
</dbReference>
<keyword evidence="2 4" id="KW-0808">Transferase</keyword>
<dbReference type="CDD" id="cd02440">
    <property type="entry name" value="AdoMet_MTases"/>
    <property type="match status" value="1"/>
</dbReference>
<evidence type="ECO:0000313" key="8">
    <source>
        <dbReference type="Proteomes" id="UP001596456"/>
    </source>
</evidence>
<dbReference type="InterPro" id="IPR025714">
    <property type="entry name" value="Methyltranfer_dom"/>
</dbReference>
<accession>A0ABW2KU18</accession>
<dbReference type="NCBIfam" id="TIGR00536">
    <property type="entry name" value="hemK_fam"/>
    <property type="match status" value="1"/>
</dbReference>
<dbReference type="SUPFAM" id="SSF53335">
    <property type="entry name" value="S-adenosyl-L-methionine-dependent methyltransferases"/>
    <property type="match status" value="1"/>
</dbReference>
<dbReference type="HAMAP" id="MF_02126">
    <property type="entry name" value="RF_methyltr_PrmC"/>
    <property type="match status" value="1"/>
</dbReference>
<dbReference type="InterPro" id="IPR002052">
    <property type="entry name" value="DNA_methylase_N6_adenine_CS"/>
</dbReference>
<dbReference type="EC" id="2.1.1.297" evidence="4"/>
<dbReference type="EMBL" id="JBHTCM010000006">
    <property type="protein sequence ID" value="MFC7332728.1"/>
    <property type="molecule type" value="Genomic_DNA"/>
</dbReference>
<dbReference type="PANTHER" id="PTHR18895:SF74">
    <property type="entry name" value="MTRF1L RELEASE FACTOR GLUTAMINE METHYLTRANSFERASE"/>
    <property type="match status" value="1"/>
</dbReference>
<dbReference type="Proteomes" id="UP001596456">
    <property type="component" value="Unassembled WGS sequence"/>
</dbReference>
<evidence type="ECO:0000256" key="1">
    <source>
        <dbReference type="ARBA" id="ARBA00022603"/>
    </source>
</evidence>
<gene>
    <name evidence="4 7" type="primary">prmC</name>
    <name evidence="7" type="ORF">ACFQPS_06100</name>
</gene>
<keyword evidence="8" id="KW-1185">Reference proteome</keyword>
<dbReference type="InterPro" id="IPR029063">
    <property type="entry name" value="SAM-dependent_MTases_sf"/>
</dbReference>
<comment type="catalytic activity">
    <reaction evidence="4">
        <text>L-glutaminyl-[peptide chain release factor] + S-adenosyl-L-methionine = N(5)-methyl-L-glutaminyl-[peptide chain release factor] + S-adenosyl-L-homocysteine + H(+)</text>
        <dbReference type="Rhea" id="RHEA:42896"/>
        <dbReference type="Rhea" id="RHEA-COMP:10271"/>
        <dbReference type="Rhea" id="RHEA-COMP:10272"/>
        <dbReference type="ChEBI" id="CHEBI:15378"/>
        <dbReference type="ChEBI" id="CHEBI:30011"/>
        <dbReference type="ChEBI" id="CHEBI:57856"/>
        <dbReference type="ChEBI" id="CHEBI:59789"/>
        <dbReference type="ChEBI" id="CHEBI:61891"/>
        <dbReference type="EC" id="2.1.1.297"/>
    </reaction>
</comment>
<dbReference type="Pfam" id="PF17827">
    <property type="entry name" value="PrmC_N"/>
    <property type="match status" value="1"/>
</dbReference>
<reference evidence="8" key="1">
    <citation type="journal article" date="2019" name="Int. J. Syst. Evol. Microbiol.">
        <title>The Global Catalogue of Microorganisms (GCM) 10K type strain sequencing project: providing services to taxonomists for standard genome sequencing and annotation.</title>
        <authorList>
            <consortium name="The Broad Institute Genomics Platform"/>
            <consortium name="The Broad Institute Genome Sequencing Center for Infectious Disease"/>
            <person name="Wu L."/>
            <person name="Ma J."/>
        </authorList>
    </citation>
    <scope>NUCLEOTIDE SEQUENCE [LARGE SCALE GENOMIC DNA]</scope>
    <source>
        <strain evidence="8">CGMCC 1.16275</strain>
    </source>
</reference>
<feature type="binding site" evidence="4">
    <location>
        <position position="145"/>
    </location>
    <ligand>
        <name>S-adenosyl-L-methionine</name>
        <dbReference type="ChEBI" id="CHEBI:59789"/>
    </ligand>
</feature>
<organism evidence="7 8">
    <name type="scientific">Rhodocista pekingensis</name>
    <dbReference type="NCBI Taxonomy" id="201185"/>
    <lineage>
        <taxon>Bacteria</taxon>
        <taxon>Pseudomonadati</taxon>
        <taxon>Pseudomonadota</taxon>
        <taxon>Alphaproteobacteria</taxon>
        <taxon>Rhodospirillales</taxon>
        <taxon>Azospirillaceae</taxon>
        <taxon>Rhodocista</taxon>
    </lineage>
</organism>
<keyword evidence="1 4" id="KW-0489">Methyltransferase</keyword>
<dbReference type="InterPro" id="IPR004556">
    <property type="entry name" value="HemK-like"/>
</dbReference>
<feature type="binding site" evidence="4">
    <location>
        <position position="174"/>
    </location>
    <ligand>
        <name>S-adenosyl-L-methionine</name>
        <dbReference type="ChEBI" id="CHEBI:59789"/>
    </ligand>
</feature>
<dbReference type="NCBIfam" id="TIGR03534">
    <property type="entry name" value="RF_mod_PrmC"/>
    <property type="match status" value="1"/>
</dbReference>
<sequence length="287" mass="29504">MATLSDLLREAAARLAAAGVDSPRLDAEYLAEAAFGLPRASLRRHGSDSPDAGAASRFAALVARRAAREPLQRLLGSWEFWGLDLTLAPDTLIPRPDTETVVEAVLRRRPDRAAALRLLDLGTGSGAILLALLSEYPRATGLGIDLSPAAAATAALNARRLGLSGRACFLVGSWAAALGDAARFDVVVGNPPYIPDGEIDGLEPEVARHEPRRALAGGADGLDCYRTIAAELPRLLPPGGLAVLEHGADQGAAVAALLDAAGLGAVATVRDLAGRDRAAVASAAGPE</sequence>
<feature type="binding site" evidence="4">
    <location>
        <begin position="190"/>
        <end position="193"/>
    </location>
    <ligand>
        <name>substrate</name>
    </ligand>
</feature>
<evidence type="ECO:0000259" key="5">
    <source>
        <dbReference type="Pfam" id="PF13847"/>
    </source>
</evidence>